<dbReference type="AlphaFoldDB" id="A0A1J5QG19"/>
<dbReference type="InterPro" id="IPR011852">
    <property type="entry name" value="TRAP_TAXI"/>
</dbReference>
<dbReference type="Gene3D" id="3.40.190.10">
    <property type="entry name" value="Periplasmic binding protein-like II"/>
    <property type="match status" value="2"/>
</dbReference>
<name>A0A1J5QG19_9ZZZZ</name>
<dbReference type="SUPFAM" id="SSF53850">
    <property type="entry name" value="Periplasmic binding protein-like II"/>
    <property type="match status" value="1"/>
</dbReference>
<evidence type="ECO:0000313" key="1">
    <source>
        <dbReference type="EMBL" id="OIQ82486.1"/>
    </source>
</evidence>
<dbReference type="EMBL" id="MLJW01000799">
    <property type="protein sequence ID" value="OIQ82486.1"/>
    <property type="molecule type" value="Genomic_DNA"/>
</dbReference>
<reference evidence="1" key="1">
    <citation type="submission" date="2016-10" db="EMBL/GenBank/DDBJ databases">
        <title>Sequence of Gallionella enrichment culture.</title>
        <authorList>
            <person name="Poehlein A."/>
            <person name="Muehling M."/>
            <person name="Daniel R."/>
        </authorList>
    </citation>
    <scope>NUCLEOTIDE SEQUENCE</scope>
</reference>
<comment type="caution">
    <text evidence="1">The sequence shown here is derived from an EMBL/GenBank/DDBJ whole genome shotgun (WGS) entry which is preliminary data.</text>
</comment>
<protein>
    <submittedName>
        <fullName evidence="1">NMT1/THI5 like protein</fullName>
    </submittedName>
</protein>
<dbReference type="PANTHER" id="PTHR42941:SF1">
    <property type="entry name" value="SLL1037 PROTEIN"/>
    <property type="match status" value="1"/>
</dbReference>
<organism evidence="1">
    <name type="scientific">mine drainage metagenome</name>
    <dbReference type="NCBI Taxonomy" id="410659"/>
    <lineage>
        <taxon>unclassified sequences</taxon>
        <taxon>metagenomes</taxon>
        <taxon>ecological metagenomes</taxon>
    </lineage>
</organism>
<dbReference type="NCBIfam" id="TIGR02122">
    <property type="entry name" value="TRAP_TAXI"/>
    <property type="match status" value="1"/>
</dbReference>
<sequence length="331" mass="34055">MWRDVRGWGVAAVLMALGAVAGASGVGAAEPAAPGGALVVASGEINGTAYLEAGAVCRLADRAAAGPGAGCLVQPTAGSAVDVALLHSGAAQLAVVQSRTLAEAFSGQGPFAATGAMPELRALFSLHGEPVAVLLAANSKIKRPADLKGKRLNLGKPGSYQRSMADALLAAEGIRMEDLTSSLEMEPPRMVKALCDGQIDAAVITGLSPLADVQTALDDCDASLLPLRDAAITAFLNSHPAYVPLTLHADDYQGLDADVPSFGLRAVLATTTRLPDAEAYRIVKAVMGDTAALRSLHPLLRRLDRKDMAGQGLAVPPHDGALRYYKEKGLP</sequence>
<dbReference type="PANTHER" id="PTHR42941">
    <property type="entry name" value="SLL1037 PROTEIN"/>
    <property type="match status" value="1"/>
</dbReference>
<accession>A0A1J5QG19</accession>
<proteinExistence type="predicted"/>
<gene>
    <name evidence="1" type="ORF">GALL_357240</name>
</gene>
<dbReference type="Pfam" id="PF16868">
    <property type="entry name" value="NMT1_3"/>
    <property type="match status" value="1"/>
</dbReference>